<dbReference type="SUPFAM" id="SSF102546">
    <property type="entry name" value="RbsD-like"/>
    <property type="match status" value="1"/>
</dbReference>
<accession>A0ABV1CZP6</accession>
<evidence type="ECO:0000256" key="3">
    <source>
        <dbReference type="ARBA" id="ARBA00022490"/>
    </source>
</evidence>
<dbReference type="RefSeq" id="WP_008726662.1">
    <property type="nucleotide sequence ID" value="NZ_JBBMFM010000003.1"/>
</dbReference>
<evidence type="ECO:0000313" key="7">
    <source>
        <dbReference type="Proteomes" id="UP001454086"/>
    </source>
</evidence>
<evidence type="ECO:0000256" key="2">
    <source>
        <dbReference type="ARBA" id="ARBA00012862"/>
    </source>
</evidence>
<keyword evidence="4 6" id="KW-0413">Isomerase</keyword>
<dbReference type="Pfam" id="PF05025">
    <property type="entry name" value="RbsD_FucU"/>
    <property type="match status" value="1"/>
</dbReference>
<keyword evidence="3" id="KW-0963">Cytoplasm</keyword>
<gene>
    <name evidence="6" type="primary">rbsD</name>
    <name evidence="6" type="ORF">WMQ36_01365</name>
</gene>
<dbReference type="Proteomes" id="UP001454086">
    <property type="component" value="Unassembled WGS sequence"/>
</dbReference>
<comment type="caution">
    <text evidence="6">The sequence shown here is derived from an EMBL/GenBank/DDBJ whole genome shotgun (WGS) entry which is preliminary data.</text>
</comment>
<dbReference type="Gene3D" id="3.40.1650.10">
    <property type="entry name" value="RbsD-like domain"/>
    <property type="match status" value="1"/>
</dbReference>
<organism evidence="6 7">
    <name type="scientific">Enterocloster hominis</name>
    <name type="common">ex Hitch et al. 2024</name>
    <dbReference type="NCBI Taxonomy" id="1917870"/>
    <lineage>
        <taxon>Bacteria</taxon>
        <taxon>Bacillati</taxon>
        <taxon>Bacillota</taxon>
        <taxon>Clostridia</taxon>
        <taxon>Lachnospirales</taxon>
        <taxon>Lachnospiraceae</taxon>
        <taxon>Enterocloster</taxon>
    </lineage>
</organism>
<name>A0ABV1CZP6_9FIRM</name>
<evidence type="ECO:0000256" key="1">
    <source>
        <dbReference type="ARBA" id="ARBA00000223"/>
    </source>
</evidence>
<dbReference type="InterPro" id="IPR007721">
    <property type="entry name" value="RbsD_FucU"/>
</dbReference>
<dbReference type="EC" id="5.4.99.62" evidence="2"/>
<evidence type="ECO:0000313" key="6">
    <source>
        <dbReference type="EMBL" id="MEQ2423611.1"/>
    </source>
</evidence>
<sequence>MLKHGIINADIKYLMASLGHRDRIAITDAGYNVPSGIPKIDIAFLPGMPELLPILDGVLDEIAVEQVVLAEEIKSMSPKLHEEYRKRFPEKKICYIPHSEFDEVIKDVKGVIRTGQYGLHAPNIILQAGCTYDSEE</sequence>
<reference evidence="6 7" key="1">
    <citation type="submission" date="2024-03" db="EMBL/GenBank/DDBJ databases">
        <title>Human intestinal bacterial collection.</title>
        <authorList>
            <person name="Pauvert C."/>
            <person name="Hitch T.C.A."/>
            <person name="Clavel T."/>
        </authorList>
    </citation>
    <scope>NUCLEOTIDE SEQUENCE [LARGE SCALE GENOMIC DNA]</scope>
    <source>
        <strain evidence="6 7">CLA-SR-H021</strain>
    </source>
</reference>
<dbReference type="PANTHER" id="PTHR37831:SF1">
    <property type="entry name" value="D-RIBOSE PYRANASE"/>
    <property type="match status" value="1"/>
</dbReference>
<keyword evidence="7" id="KW-1185">Reference proteome</keyword>
<protein>
    <recommendedName>
        <fullName evidence="2">D-ribose pyranase</fullName>
        <ecNumber evidence="2">5.4.99.62</ecNumber>
    </recommendedName>
</protein>
<dbReference type="EMBL" id="JBBMFM010000003">
    <property type="protein sequence ID" value="MEQ2423611.1"/>
    <property type="molecule type" value="Genomic_DNA"/>
</dbReference>
<comment type="catalytic activity">
    <reaction evidence="1">
        <text>beta-D-ribopyranose = beta-D-ribofuranose</text>
        <dbReference type="Rhea" id="RHEA:25432"/>
        <dbReference type="ChEBI" id="CHEBI:27476"/>
        <dbReference type="ChEBI" id="CHEBI:47002"/>
        <dbReference type="EC" id="5.4.99.62"/>
    </reaction>
</comment>
<evidence type="ECO:0000256" key="5">
    <source>
        <dbReference type="ARBA" id="ARBA00023277"/>
    </source>
</evidence>
<dbReference type="GO" id="GO:0062193">
    <property type="term" value="F:D-ribose pyranase activity"/>
    <property type="evidence" value="ECO:0007669"/>
    <property type="project" value="UniProtKB-EC"/>
</dbReference>
<dbReference type="PANTHER" id="PTHR37831">
    <property type="entry name" value="D-RIBOSE PYRANASE"/>
    <property type="match status" value="1"/>
</dbReference>
<dbReference type="InterPro" id="IPR023750">
    <property type="entry name" value="RbsD-like_sf"/>
</dbReference>
<dbReference type="NCBIfam" id="NF008761">
    <property type="entry name" value="PRK11797.1"/>
    <property type="match status" value="1"/>
</dbReference>
<proteinExistence type="predicted"/>
<evidence type="ECO:0000256" key="4">
    <source>
        <dbReference type="ARBA" id="ARBA00023235"/>
    </source>
</evidence>
<dbReference type="InterPro" id="IPR023064">
    <property type="entry name" value="D-ribose_pyranase"/>
</dbReference>
<keyword evidence="5" id="KW-0119">Carbohydrate metabolism</keyword>